<gene>
    <name evidence="1" type="ORF">TNCV_2124761</name>
</gene>
<comment type="caution">
    <text evidence="1">The sequence shown here is derived from an EMBL/GenBank/DDBJ whole genome shotgun (WGS) entry which is preliminary data.</text>
</comment>
<dbReference type="AlphaFoldDB" id="A0A8X6R6D6"/>
<sequence>MGYVTPVVSRSFGHHQVTVLFSSVPPQLRGRTLWGWSKVSHLSSPSINLMKGLAARQLFRVPPCYEDAIHLQTSTSSPGFELSPYTTAVSIANHYTGWATFFQVGTLLLRKVTNFIERCWLIMEPVQNSSTRVPCMSKSAVNITFGADC</sequence>
<protein>
    <submittedName>
        <fullName evidence="1">Uncharacterized protein</fullName>
    </submittedName>
</protein>
<evidence type="ECO:0000313" key="1">
    <source>
        <dbReference type="EMBL" id="GFX86929.1"/>
    </source>
</evidence>
<dbReference type="EMBL" id="BMAU01021016">
    <property type="protein sequence ID" value="GFX86929.1"/>
    <property type="molecule type" value="Genomic_DNA"/>
</dbReference>
<accession>A0A8X6R6D6</accession>
<keyword evidence="2" id="KW-1185">Reference proteome</keyword>
<reference evidence="1" key="1">
    <citation type="submission" date="2020-08" db="EMBL/GenBank/DDBJ databases">
        <title>Multicomponent nature underlies the extraordinary mechanical properties of spider dragline silk.</title>
        <authorList>
            <person name="Kono N."/>
            <person name="Nakamura H."/>
            <person name="Mori M."/>
            <person name="Yoshida Y."/>
            <person name="Ohtoshi R."/>
            <person name="Malay A.D."/>
            <person name="Moran D.A.P."/>
            <person name="Tomita M."/>
            <person name="Numata K."/>
            <person name="Arakawa K."/>
        </authorList>
    </citation>
    <scope>NUCLEOTIDE SEQUENCE</scope>
</reference>
<name>A0A8X6R6D6_TRICX</name>
<organism evidence="1 2">
    <name type="scientific">Trichonephila clavipes</name>
    <name type="common">Golden silk orbweaver</name>
    <name type="synonym">Nephila clavipes</name>
    <dbReference type="NCBI Taxonomy" id="2585209"/>
    <lineage>
        <taxon>Eukaryota</taxon>
        <taxon>Metazoa</taxon>
        <taxon>Ecdysozoa</taxon>
        <taxon>Arthropoda</taxon>
        <taxon>Chelicerata</taxon>
        <taxon>Arachnida</taxon>
        <taxon>Araneae</taxon>
        <taxon>Araneomorphae</taxon>
        <taxon>Entelegynae</taxon>
        <taxon>Araneoidea</taxon>
        <taxon>Nephilidae</taxon>
        <taxon>Trichonephila</taxon>
    </lineage>
</organism>
<evidence type="ECO:0000313" key="2">
    <source>
        <dbReference type="Proteomes" id="UP000887159"/>
    </source>
</evidence>
<dbReference type="Proteomes" id="UP000887159">
    <property type="component" value="Unassembled WGS sequence"/>
</dbReference>
<proteinExistence type="predicted"/>